<dbReference type="AlphaFoldDB" id="A0A402AV64"/>
<organism evidence="1 2">
    <name type="scientific">Dictyobacter kobayashii</name>
    <dbReference type="NCBI Taxonomy" id="2014872"/>
    <lineage>
        <taxon>Bacteria</taxon>
        <taxon>Bacillati</taxon>
        <taxon>Chloroflexota</taxon>
        <taxon>Ktedonobacteria</taxon>
        <taxon>Ktedonobacterales</taxon>
        <taxon>Dictyobacteraceae</taxon>
        <taxon>Dictyobacter</taxon>
    </lineage>
</organism>
<gene>
    <name evidence="1" type="ORF">KDK_68080</name>
</gene>
<dbReference type="Proteomes" id="UP000287188">
    <property type="component" value="Unassembled WGS sequence"/>
</dbReference>
<proteinExistence type="predicted"/>
<evidence type="ECO:0000313" key="2">
    <source>
        <dbReference type="Proteomes" id="UP000287188"/>
    </source>
</evidence>
<sequence>MGGRSLLPPAKMEITGKRYDTPSFWCGECMVGGRNLLPPIKMEITGKRYDTPSFWCGECMVGGRSLLPPVKMEITNKQLGYLFFPVWRVYGGRLRPPTIHSPHSQPGAAGAKEEQ</sequence>
<evidence type="ECO:0000313" key="1">
    <source>
        <dbReference type="EMBL" id="GCE23008.1"/>
    </source>
</evidence>
<accession>A0A402AV64</accession>
<keyword evidence="2" id="KW-1185">Reference proteome</keyword>
<protein>
    <submittedName>
        <fullName evidence="1">Uncharacterized protein</fullName>
    </submittedName>
</protein>
<reference evidence="2" key="1">
    <citation type="submission" date="2018-12" db="EMBL/GenBank/DDBJ databases">
        <title>Tengunoibacter tsumagoiensis gen. nov., sp. nov., Dictyobacter kobayashii sp. nov., D. alpinus sp. nov., and D. joshuensis sp. nov. and description of Dictyobacteraceae fam. nov. within the order Ktedonobacterales isolated from Tengu-no-mugimeshi.</title>
        <authorList>
            <person name="Wang C.M."/>
            <person name="Zheng Y."/>
            <person name="Sakai Y."/>
            <person name="Toyoda A."/>
            <person name="Minakuchi Y."/>
            <person name="Abe K."/>
            <person name="Yokota A."/>
            <person name="Yabe S."/>
        </authorList>
    </citation>
    <scope>NUCLEOTIDE SEQUENCE [LARGE SCALE GENOMIC DNA]</scope>
    <source>
        <strain evidence="2">Uno11</strain>
    </source>
</reference>
<comment type="caution">
    <text evidence="1">The sequence shown here is derived from an EMBL/GenBank/DDBJ whole genome shotgun (WGS) entry which is preliminary data.</text>
</comment>
<name>A0A402AV64_9CHLR</name>
<dbReference type="EMBL" id="BIFS01000002">
    <property type="protein sequence ID" value="GCE23008.1"/>
    <property type="molecule type" value="Genomic_DNA"/>
</dbReference>